<accession>A0A8J3Z0D7</accession>
<dbReference type="AlphaFoldDB" id="A0A8J3Z0D7"/>
<reference evidence="1" key="1">
    <citation type="submission" date="2021-01" db="EMBL/GenBank/DDBJ databases">
        <title>Whole genome shotgun sequence of Virgisporangium aurantiacum NBRC 16421.</title>
        <authorList>
            <person name="Komaki H."/>
            <person name="Tamura T."/>
        </authorList>
    </citation>
    <scope>NUCLEOTIDE SEQUENCE</scope>
    <source>
        <strain evidence="1">NBRC 16421</strain>
    </source>
</reference>
<dbReference type="EMBL" id="BOPG01000013">
    <property type="protein sequence ID" value="GIJ54989.1"/>
    <property type="molecule type" value="Genomic_DNA"/>
</dbReference>
<comment type="caution">
    <text evidence="1">The sequence shown here is derived from an EMBL/GenBank/DDBJ whole genome shotgun (WGS) entry which is preliminary data.</text>
</comment>
<keyword evidence="2" id="KW-1185">Reference proteome</keyword>
<name>A0A8J3Z0D7_9ACTN</name>
<organism evidence="1 2">
    <name type="scientific">Virgisporangium aurantiacum</name>
    <dbReference type="NCBI Taxonomy" id="175570"/>
    <lineage>
        <taxon>Bacteria</taxon>
        <taxon>Bacillati</taxon>
        <taxon>Actinomycetota</taxon>
        <taxon>Actinomycetes</taxon>
        <taxon>Micromonosporales</taxon>
        <taxon>Micromonosporaceae</taxon>
        <taxon>Virgisporangium</taxon>
    </lineage>
</organism>
<gene>
    <name evidence="1" type="ORF">Vau01_025050</name>
</gene>
<proteinExistence type="predicted"/>
<protein>
    <submittedName>
        <fullName evidence="1">Uncharacterized protein</fullName>
    </submittedName>
</protein>
<dbReference type="Proteomes" id="UP000612585">
    <property type="component" value="Unassembled WGS sequence"/>
</dbReference>
<evidence type="ECO:0000313" key="2">
    <source>
        <dbReference type="Proteomes" id="UP000612585"/>
    </source>
</evidence>
<sequence length="262" mass="28533">MSFDARGVSGLPQRPLPLGELRHLLVSDRTSRPVRDRVWKDVVVHARRDGPAWVIAAVGLAMPGLRRAAGRLAAGWHGDTSDVDSELLAGFLARLRTVDVDEPRICGRLVDAGQRAVKAARERDEDFDIVHVGGAWSVPPHHPWDHPDWVLARAVAQAVIDPDEYLLISATRLEDVPLRVVADKIGVSVPLAAAWRRKAERRLAEAIGLGELDWAPHVLPQEARRRRVCNAAANGVAAAGPPSSRPVGIAAPVIQPQRARCR</sequence>
<evidence type="ECO:0000313" key="1">
    <source>
        <dbReference type="EMBL" id="GIJ54989.1"/>
    </source>
</evidence>